<name>A0A1F5ZL76_9BACT</name>
<dbReference type="EMBL" id="MFJE01000058">
    <property type="protein sequence ID" value="OGG13239.1"/>
    <property type="molecule type" value="Genomic_DNA"/>
</dbReference>
<evidence type="ECO:0000313" key="1">
    <source>
        <dbReference type="EMBL" id="OGG13239.1"/>
    </source>
</evidence>
<organism evidence="1 2">
    <name type="scientific">Candidatus Gottesmanbacteria bacterium RIFCSPHIGHO2_01_FULL_39_10</name>
    <dbReference type="NCBI Taxonomy" id="1798375"/>
    <lineage>
        <taxon>Bacteria</taxon>
        <taxon>Candidatus Gottesmaniibacteriota</taxon>
    </lineage>
</organism>
<protein>
    <submittedName>
        <fullName evidence="1">Uncharacterized protein</fullName>
    </submittedName>
</protein>
<dbReference type="Proteomes" id="UP000177383">
    <property type="component" value="Unassembled WGS sequence"/>
</dbReference>
<accession>A0A1F5ZL76</accession>
<dbReference type="AlphaFoldDB" id="A0A1F5ZL76"/>
<gene>
    <name evidence="1" type="ORF">A2773_01205</name>
</gene>
<reference evidence="1 2" key="1">
    <citation type="journal article" date="2016" name="Nat. Commun.">
        <title>Thousands of microbial genomes shed light on interconnected biogeochemical processes in an aquifer system.</title>
        <authorList>
            <person name="Anantharaman K."/>
            <person name="Brown C.T."/>
            <person name="Hug L.A."/>
            <person name="Sharon I."/>
            <person name="Castelle C.J."/>
            <person name="Probst A.J."/>
            <person name="Thomas B.C."/>
            <person name="Singh A."/>
            <person name="Wilkins M.J."/>
            <person name="Karaoz U."/>
            <person name="Brodie E.L."/>
            <person name="Williams K.H."/>
            <person name="Hubbard S.S."/>
            <person name="Banfield J.F."/>
        </authorList>
    </citation>
    <scope>NUCLEOTIDE SEQUENCE [LARGE SCALE GENOMIC DNA]</scope>
</reference>
<sequence>MKNLWILTEERPKANVIKTIVEKVASDNGFSVKFKENIKILPTIKDGRFTFIYTATGISSSEFGSVYIKIASGNSSFVDFLIFLQESEPDQASKPLYAIEETKTDDSESRNTGVYQRCSKFVYVEFYYPGVKKIMLYNLQIPQKKKATDTNIFGMKMLRTIGVEVMGKVYGEQITKPFESLEELVTAKNAMRLPHAVANIPIRIEVQPDRVTVSGRLFKSGGIGHDPNIGALTIIALCIRKWEKSKPVVITHHGLSQKNLGRGNKFIQIANRLNIKLDGLDIPVSTQHESYWHYDNSQEKLATIFLHIALVAYTDAEVIYANHGGSERGYFMHKKLGPVAIEKYQEGKRAKYKAGDKTMIIYIPDMIVFDPARNQIVNVEGKKYSTRKQGIEDLKNYTYIEKKIIKPSHSPDSIIRTVAIFGSQEKSIKERQIGFMLNENGEMILGKQSPEIFKEAIEKASGL</sequence>
<proteinExistence type="predicted"/>
<evidence type="ECO:0000313" key="2">
    <source>
        <dbReference type="Proteomes" id="UP000177383"/>
    </source>
</evidence>
<comment type="caution">
    <text evidence="1">The sequence shown here is derived from an EMBL/GenBank/DDBJ whole genome shotgun (WGS) entry which is preliminary data.</text>
</comment>